<reference evidence="1 2" key="1">
    <citation type="submission" date="2019-12" db="EMBL/GenBank/DDBJ databases">
        <title>Novel species isolated from a subtropical stream in China.</title>
        <authorList>
            <person name="Lu H."/>
        </authorList>
    </citation>
    <scope>NUCLEOTIDE SEQUENCE [LARGE SCALE GENOMIC DNA]</scope>
    <source>
        <strain evidence="1 2">FT107W</strain>
    </source>
</reference>
<evidence type="ECO:0000313" key="2">
    <source>
        <dbReference type="Proteomes" id="UP000484875"/>
    </source>
</evidence>
<comment type="caution">
    <text evidence="1">The sequence shown here is derived from an EMBL/GenBank/DDBJ whole genome shotgun (WGS) entry which is preliminary data.</text>
</comment>
<accession>A0A845HMW4</accession>
<proteinExistence type="predicted"/>
<keyword evidence="2" id="KW-1185">Reference proteome</keyword>
<protein>
    <submittedName>
        <fullName evidence="1">Uncharacterized protein</fullName>
    </submittedName>
</protein>
<evidence type="ECO:0000313" key="1">
    <source>
        <dbReference type="EMBL" id="MYN17866.1"/>
    </source>
</evidence>
<dbReference type="AlphaFoldDB" id="A0A845HMW4"/>
<name>A0A845HMW4_9BURK</name>
<dbReference type="EMBL" id="WWCV01000022">
    <property type="protein sequence ID" value="MYN17866.1"/>
    <property type="molecule type" value="Genomic_DNA"/>
</dbReference>
<dbReference type="RefSeq" id="WP_161090460.1">
    <property type="nucleotide sequence ID" value="NZ_WWCV01000022.1"/>
</dbReference>
<sequence>MKAVRKIEDIYMKNRHMVHRVPSDTAPAQYFKFELSGVQSSMKSFDEGKIGPRKNQKNRKKERFTEVNMTFSYPVKIDQMRWTMDGKSIEIIGAPSSLLLLPQSSIIPQDVEVITYYSRENSRKVIGAFYFRNEIPPSTIHRALERFDYFYAIDTNTVNFSGFGAVSVTTAMRGTSSDIGNGYGNFSAEIIYQDIGKDILGNPEVSAWYNLILRLLQYQDLVGKRIGIIVDSDLGKIKDINYRNSPLIDDFFLPANYELVFATDAAGIEEYFTNRLIRECDKSSKLALEEFEMRNGLSRTKVK</sequence>
<organism evidence="1 2">
    <name type="scientific">Duganella vulcania</name>
    <dbReference type="NCBI Taxonomy" id="2692166"/>
    <lineage>
        <taxon>Bacteria</taxon>
        <taxon>Pseudomonadati</taxon>
        <taxon>Pseudomonadota</taxon>
        <taxon>Betaproteobacteria</taxon>
        <taxon>Burkholderiales</taxon>
        <taxon>Oxalobacteraceae</taxon>
        <taxon>Telluria group</taxon>
        <taxon>Duganella</taxon>
    </lineage>
</organism>
<dbReference type="Proteomes" id="UP000484875">
    <property type="component" value="Unassembled WGS sequence"/>
</dbReference>
<gene>
    <name evidence="1" type="ORF">GTP81_13985</name>
</gene>